<reference evidence="1" key="2">
    <citation type="journal article" date="2021" name="PeerJ">
        <title>Extensive microbial diversity within the chicken gut microbiome revealed by metagenomics and culture.</title>
        <authorList>
            <person name="Gilroy R."/>
            <person name="Ravi A."/>
            <person name="Getino M."/>
            <person name="Pursley I."/>
            <person name="Horton D.L."/>
            <person name="Alikhan N.F."/>
            <person name="Baker D."/>
            <person name="Gharbi K."/>
            <person name="Hall N."/>
            <person name="Watson M."/>
            <person name="Adriaenssens E.M."/>
            <person name="Foster-Nyarko E."/>
            <person name="Jarju S."/>
            <person name="Secka A."/>
            <person name="Antonio M."/>
            <person name="Oren A."/>
            <person name="Chaudhuri R.R."/>
            <person name="La Ragione R."/>
            <person name="Hildebrand F."/>
            <person name="Pallen M.J."/>
        </authorList>
    </citation>
    <scope>NUCLEOTIDE SEQUENCE</scope>
    <source>
        <strain evidence="1">ChiSjej3B21-11622</strain>
    </source>
</reference>
<protein>
    <submittedName>
        <fullName evidence="1">Uncharacterized protein</fullName>
    </submittedName>
</protein>
<organism evidence="1 2">
    <name type="scientific">Candidatus Limivivens merdigallinarum</name>
    <dbReference type="NCBI Taxonomy" id="2840859"/>
    <lineage>
        <taxon>Bacteria</taxon>
        <taxon>Bacillati</taxon>
        <taxon>Bacillota</taxon>
        <taxon>Clostridia</taxon>
        <taxon>Lachnospirales</taxon>
        <taxon>Lachnospiraceae</taxon>
        <taxon>Lachnospiraceae incertae sedis</taxon>
        <taxon>Candidatus Limivivens</taxon>
    </lineage>
</organism>
<evidence type="ECO:0000313" key="1">
    <source>
        <dbReference type="EMBL" id="HIQ97037.1"/>
    </source>
</evidence>
<comment type="caution">
    <text evidence="1">The sequence shown here is derived from an EMBL/GenBank/DDBJ whole genome shotgun (WGS) entry which is preliminary data.</text>
</comment>
<gene>
    <name evidence="1" type="ORF">IAB26_10795</name>
</gene>
<proteinExistence type="predicted"/>
<dbReference type="Gene3D" id="2.60.120.40">
    <property type="match status" value="1"/>
</dbReference>
<reference evidence="1" key="1">
    <citation type="submission" date="2020-10" db="EMBL/GenBank/DDBJ databases">
        <authorList>
            <person name="Gilroy R."/>
        </authorList>
    </citation>
    <scope>NUCLEOTIDE SEQUENCE</scope>
    <source>
        <strain evidence="1">ChiSjej3B21-11622</strain>
    </source>
</reference>
<name>A0A9D0ZVY9_9FIRM</name>
<sequence length="104" mass="11147">MTHSQNSADVTIEQPGYYYISFHGSISPAQGQKYPLTILMNLQQQGNAVPGSSVHCVFQNSSGVSNIAFTQIIQVKNVPAVVNVVGSGGGFLYTEISMNIQKLV</sequence>
<dbReference type="InterPro" id="IPR008983">
    <property type="entry name" value="Tumour_necrosis_fac-like_dom"/>
</dbReference>
<evidence type="ECO:0000313" key="2">
    <source>
        <dbReference type="Proteomes" id="UP000886886"/>
    </source>
</evidence>
<dbReference type="Proteomes" id="UP000886886">
    <property type="component" value="Unassembled WGS sequence"/>
</dbReference>
<dbReference type="EMBL" id="DVFT01000158">
    <property type="protein sequence ID" value="HIQ97037.1"/>
    <property type="molecule type" value="Genomic_DNA"/>
</dbReference>
<accession>A0A9D0ZVY9</accession>
<dbReference type="AlphaFoldDB" id="A0A9D0ZVY9"/>